<dbReference type="RefSeq" id="WP_259035848.1">
    <property type="nucleotide sequence ID" value="NZ_JAJISC010000003.1"/>
</dbReference>
<dbReference type="Proteomes" id="UP001165542">
    <property type="component" value="Unassembled WGS sequence"/>
</dbReference>
<protein>
    <submittedName>
        <fullName evidence="2">HlyU family transcriptional regulator</fullName>
    </submittedName>
</protein>
<gene>
    <name evidence="2" type="ORF">LLY24_08455</name>
</gene>
<evidence type="ECO:0000256" key="1">
    <source>
        <dbReference type="SAM" id="MobiDB-lite"/>
    </source>
</evidence>
<evidence type="ECO:0000313" key="2">
    <source>
        <dbReference type="EMBL" id="MCS2609345.1"/>
    </source>
</evidence>
<evidence type="ECO:0000313" key="3">
    <source>
        <dbReference type="Proteomes" id="UP001165542"/>
    </source>
</evidence>
<sequence length="105" mass="11806">MFKKLFSAFTQRPRDAKPASAPAEPVSYKQYEIIAQPVAQGGQYRVSGLIRLGGYDGAPVQEHRFERSDVLPSRDASEAMTITKAQRFIDEVGEQMFDADPRQTR</sequence>
<accession>A0ABT2ECR6</accession>
<reference evidence="2" key="1">
    <citation type="submission" date="2021-11" db="EMBL/GenBank/DDBJ databases">
        <title>Halomonas sp., isolated from a coastal aquaculture zone in Dongshan Bay.</title>
        <authorList>
            <person name="Lin W."/>
        </authorList>
    </citation>
    <scope>NUCLEOTIDE SEQUENCE</scope>
    <source>
        <strain evidence="2">Yzlin-01</strain>
    </source>
</reference>
<comment type="caution">
    <text evidence="2">The sequence shown here is derived from an EMBL/GenBank/DDBJ whole genome shotgun (WGS) entry which is preliminary data.</text>
</comment>
<feature type="region of interest" description="Disordered" evidence="1">
    <location>
        <begin position="1"/>
        <end position="24"/>
    </location>
</feature>
<dbReference type="EMBL" id="JAJISC010000003">
    <property type="protein sequence ID" value="MCS2609345.1"/>
    <property type="molecule type" value="Genomic_DNA"/>
</dbReference>
<dbReference type="Pfam" id="PF10115">
    <property type="entry name" value="HlyU"/>
    <property type="match status" value="1"/>
</dbReference>
<keyword evidence="3" id="KW-1185">Reference proteome</keyword>
<name>A0ABT2ECR6_9GAMM</name>
<dbReference type="InterPro" id="IPR018772">
    <property type="entry name" value="Transcription_activator_HlyU"/>
</dbReference>
<proteinExistence type="predicted"/>
<organism evidence="2 3">
    <name type="scientific">Halomonas dongshanensis</name>
    <dbReference type="NCBI Taxonomy" id="2890835"/>
    <lineage>
        <taxon>Bacteria</taxon>
        <taxon>Pseudomonadati</taxon>
        <taxon>Pseudomonadota</taxon>
        <taxon>Gammaproteobacteria</taxon>
        <taxon>Oceanospirillales</taxon>
        <taxon>Halomonadaceae</taxon>
        <taxon>Halomonas</taxon>
    </lineage>
</organism>